<dbReference type="GO" id="GO:0004523">
    <property type="term" value="F:RNA-DNA hybrid ribonuclease activity"/>
    <property type="evidence" value="ECO:0007669"/>
    <property type="project" value="InterPro"/>
</dbReference>
<dbReference type="EMBL" id="JABFAF010000003">
    <property type="protein sequence ID" value="MBA0850518.1"/>
    <property type="molecule type" value="Genomic_DNA"/>
</dbReference>
<evidence type="ECO:0000259" key="1">
    <source>
        <dbReference type="Pfam" id="PF13456"/>
    </source>
</evidence>
<gene>
    <name evidence="2" type="ORF">Goshw_000540</name>
</gene>
<proteinExistence type="predicted"/>
<reference evidence="2 3" key="1">
    <citation type="journal article" date="2019" name="Genome Biol. Evol.">
        <title>Insights into the evolution of the New World diploid cottons (Gossypium, subgenus Houzingenia) based on genome sequencing.</title>
        <authorList>
            <person name="Grover C.E."/>
            <person name="Arick M.A. 2nd"/>
            <person name="Thrash A."/>
            <person name="Conover J.L."/>
            <person name="Sanders W.S."/>
            <person name="Peterson D.G."/>
            <person name="Frelichowski J.E."/>
            <person name="Scheffler J.A."/>
            <person name="Scheffler B.E."/>
            <person name="Wendel J.F."/>
        </authorList>
    </citation>
    <scope>NUCLEOTIDE SEQUENCE [LARGE SCALE GENOMIC DNA]</scope>
    <source>
        <strain evidence="2">1</strain>
        <tissue evidence="2">Leaf</tissue>
    </source>
</reference>
<dbReference type="Pfam" id="PF13456">
    <property type="entry name" value="RVT_3"/>
    <property type="match status" value="1"/>
</dbReference>
<dbReference type="InterPro" id="IPR052929">
    <property type="entry name" value="RNase_H-like_EbsB-rel"/>
</dbReference>
<evidence type="ECO:0000313" key="3">
    <source>
        <dbReference type="Proteomes" id="UP000593576"/>
    </source>
</evidence>
<comment type="caution">
    <text evidence="2">The sequence shown here is derived from an EMBL/GenBank/DDBJ whole genome shotgun (WGS) entry which is preliminary data.</text>
</comment>
<name>A0A7J9KVR5_GOSSC</name>
<dbReference type="GO" id="GO:0003676">
    <property type="term" value="F:nucleic acid binding"/>
    <property type="evidence" value="ECO:0007669"/>
    <property type="project" value="InterPro"/>
</dbReference>
<keyword evidence="3" id="KW-1185">Reference proteome</keyword>
<dbReference type="AlphaFoldDB" id="A0A7J9KVR5"/>
<feature type="domain" description="RNase H type-1" evidence="1">
    <location>
        <begin position="60"/>
        <end position="160"/>
    </location>
</feature>
<dbReference type="PANTHER" id="PTHR47074:SF61">
    <property type="entry name" value="RNASE H TYPE-1 DOMAIN-CONTAINING PROTEIN"/>
    <property type="match status" value="1"/>
</dbReference>
<dbReference type="InterPro" id="IPR002156">
    <property type="entry name" value="RNaseH_domain"/>
</dbReference>
<dbReference type="Proteomes" id="UP000593576">
    <property type="component" value="Unassembled WGS sequence"/>
</dbReference>
<protein>
    <recommendedName>
        <fullName evidence="1">RNase H type-1 domain-containing protein</fullName>
    </recommendedName>
</protein>
<dbReference type="PANTHER" id="PTHR47074">
    <property type="entry name" value="BNAC02G40300D PROTEIN"/>
    <property type="match status" value="1"/>
</dbReference>
<dbReference type="OrthoDB" id="1000370at2759"/>
<accession>A0A7J9KVR5</accession>
<sequence length="215" mass="24855">MTVTLWVVWYNRNKYYHEGKKERAQEVVDFIKSYFLEVDQLKSITESNIKSKEDCWRPPRNHEGLVMGSCAYPLGSTRDLTTAEAKACLQAIIFGEEMSFRDLVVEGDALTVIKKLRLDSKDRSVIGSIIDEIKDKRTSFDHLSFKYTLRKRGEVSYYHAESGDGFFDKIACFSDELRFLGRTGMDFYGKCSDEEDQTVLGMFSGAKKRNCWVRK</sequence>
<evidence type="ECO:0000313" key="2">
    <source>
        <dbReference type="EMBL" id="MBA0850518.1"/>
    </source>
</evidence>
<organism evidence="2 3">
    <name type="scientific">Gossypium schwendimanii</name>
    <name type="common">Cotton</name>
    <dbReference type="NCBI Taxonomy" id="34291"/>
    <lineage>
        <taxon>Eukaryota</taxon>
        <taxon>Viridiplantae</taxon>
        <taxon>Streptophyta</taxon>
        <taxon>Embryophyta</taxon>
        <taxon>Tracheophyta</taxon>
        <taxon>Spermatophyta</taxon>
        <taxon>Magnoliopsida</taxon>
        <taxon>eudicotyledons</taxon>
        <taxon>Gunneridae</taxon>
        <taxon>Pentapetalae</taxon>
        <taxon>rosids</taxon>
        <taxon>malvids</taxon>
        <taxon>Malvales</taxon>
        <taxon>Malvaceae</taxon>
        <taxon>Malvoideae</taxon>
        <taxon>Gossypium</taxon>
    </lineage>
</organism>